<dbReference type="EMBL" id="QMBQ01000014">
    <property type="protein sequence ID" value="RAZ71462.1"/>
    <property type="molecule type" value="Genomic_DNA"/>
</dbReference>
<name>A0A330GIW7_9HYPH</name>
<evidence type="ECO:0000256" key="2">
    <source>
        <dbReference type="SAM" id="SignalP"/>
    </source>
</evidence>
<gene>
    <name evidence="3" type="ORF">DPM35_31370</name>
</gene>
<feature type="signal peptide" evidence="2">
    <location>
        <begin position="1"/>
        <end position="23"/>
    </location>
</feature>
<organism evidence="3 4">
    <name type="scientific">Mesorhizobium atlanticum</name>
    <dbReference type="NCBI Taxonomy" id="2233532"/>
    <lineage>
        <taxon>Bacteria</taxon>
        <taxon>Pseudomonadati</taxon>
        <taxon>Pseudomonadota</taxon>
        <taxon>Alphaproteobacteria</taxon>
        <taxon>Hyphomicrobiales</taxon>
        <taxon>Phyllobacteriaceae</taxon>
        <taxon>Mesorhizobium</taxon>
    </lineage>
</organism>
<accession>A0A330GIW7</accession>
<evidence type="ECO:0000313" key="4">
    <source>
        <dbReference type="Proteomes" id="UP000251956"/>
    </source>
</evidence>
<reference evidence="3 4" key="2">
    <citation type="submission" date="2018-07" db="EMBL/GenBank/DDBJ databases">
        <title>Diversity of Mesorhizobium strains in Brazil.</title>
        <authorList>
            <person name="Helene L.C.F."/>
            <person name="Dall'Agnol R."/>
            <person name="Delamuta J.R.M."/>
            <person name="Hungria M."/>
        </authorList>
    </citation>
    <scope>NUCLEOTIDE SEQUENCE [LARGE SCALE GENOMIC DNA]</scope>
    <source>
        <strain evidence="3 4">CNPSo 3140</strain>
    </source>
</reference>
<feature type="compositionally biased region" description="Acidic residues" evidence="1">
    <location>
        <begin position="79"/>
        <end position="88"/>
    </location>
</feature>
<feature type="compositionally biased region" description="Basic and acidic residues" evidence="1">
    <location>
        <begin position="67"/>
        <end position="78"/>
    </location>
</feature>
<feature type="region of interest" description="Disordered" evidence="1">
    <location>
        <begin position="52"/>
        <end position="88"/>
    </location>
</feature>
<feature type="chain" id="PRO_5016254053" description="Peptidase S8" evidence="2">
    <location>
        <begin position="24"/>
        <end position="88"/>
    </location>
</feature>
<evidence type="ECO:0000313" key="3">
    <source>
        <dbReference type="EMBL" id="RAZ71462.1"/>
    </source>
</evidence>
<comment type="caution">
    <text evidence="3">The sequence shown here is derived from an EMBL/GenBank/DDBJ whole genome shotgun (WGS) entry which is preliminary data.</text>
</comment>
<keyword evidence="4" id="KW-1185">Reference proteome</keyword>
<evidence type="ECO:0000256" key="1">
    <source>
        <dbReference type="SAM" id="MobiDB-lite"/>
    </source>
</evidence>
<sequence>MRNLPVLLVALGGLAAFVIPAAAESDHGSCAAAPAGSSATIDLESIPMMSVTGPKSVKGVGDDECGDDKPVAGRRSDREDAEFGDSDD</sequence>
<dbReference type="Proteomes" id="UP000251956">
    <property type="component" value="Unassembled WGS sequence"/>
</dbReference>
<proteinExistence type="predicted"/>
<dbReference type="AlphaFoldDB" id="A0A330GIW7"/>
<evidence type="ECO:0008006" key="5">
    <source>
        <dbReference type="Google" id="ProtNLM"/>
    </source>
</evidence>
<keyword evidence="2" id="KW-0732">Signal</keyword>
<reference evidence="4" key="1">
    <citation type="submission" date="2018-06" db="EMBL/GenBank/DDBJ databases">
        <authorList>
            <person name="Helene L.C."/>
            <person name="Dall'Agnol R."/>
            <person name="Delamuta J.R."/>
            <person name="Hungria M."/>
        </authorList>
    </citation>
    <scope>NUCLEOTIDE SEQUENCE [LARGE SCALE GENOMIC DNA]</scope>
    <source>
        <strain evidence="4">CNPSo 3140</strain>
    </source>
</reference>
<protein>
    <recommendedName>
        <fullName evidence="5">Peptidase S8</fullName>
    </recommendedName>
</protein>